<reference evidence="2" key="1">
    <citation type="submission" date="2021-03" db="EMBL/GenBank/DDBJ databases">
        <title>Draft genome sequence of rust myrtle Austropuccinia psidii MF-1, a brazilian biotype.</title>
        <authorList>
            <person name="Quecine M.C."/>
            <person name="Pachon D.M.R."/>
            <person name="Bonatelli M.L."/>
            <person name="Correr F.H."/>
            <person name="Franceschini L.M."/>
            <person name="Leite T.F."/>
            <person name="Margarido G.R.A."/>
            <person name="Almeida C.A."/>
            <person name="Ferrarezi J.A."/>
            <person name="Labate C.A."/>
        </authorList>
    </citation>
    <scope>NUCLEOTIDE SEQUENCE</scope>
    <source>
        <strain evidence="2">MF-1</strain>
    </source>
</reference>
<evidence type="ECO:0000256" key="1">
    <source>
        <dbReference type="SAM" id="MobiDB-lite"/>
    </source>
</evidence>
<dbReference type="Proteomes" id="UP000765509">
    <property type="component" value="Unassembled WGS sequence"/>
</dbReference>
<evidence type="ECO:0000313" key="3">
    <source>
        <dbReference type="Proteomes" id="UP000765509"/>
    </source>
</evidence>
<name>A0A9Q3DV89_9BASI</name>
<accession>A0A9Q3DV89</accession>
<dbReference type="OrthoDB" id="2447685at2759"/>
<sequence length="297" mass="33286">MEGRGSRRSNPFSVVVGRFPRTSRTSFRGPVQDGEEEEENSVEEEESDGTEGIPAPVGASQGTGGPNLAQSHQSELSVLAIMQQMTRIMANLQADSSSDSSRPPAFKRPSMKEPDALMGLSPSKLEALFSLVNLFSIMSRKTSLKTERRAFMPLHFSLEGLQNVFSLIFPSSPIKIQIIFSSLGNYLNPNSSPYLDTQMKSLVSEIWAWGERALIHHFRKGFPSSILDQLASHTSIIDSLQDLMDVALELDTRYHERQTEKSHHQERKPEASKFFKLRSKEGEEFSEEGQAPFFFVE</sequence>
<keyword evidence="3" id="KW-1185">Reference proteome</keyword>
<proteinExistence type="predicted"/>
<evidence type="ECO:0000313" key="2">
    <source>
        <dbReference type="EMBL" id="MBW0507313.1"/>
    </source>
</evidence>
<feature type="region of interest" description="Disordered" evidence="1">
    <location>
        <begin position="1"/>
        <end position="71"/>
    </location>
</feature>
<gene>
    <name evidence="2" type="ORF">O181_047028</name>
</gene>
<feature type="compositionally biased region" description="Acidic residues" evidence="1">
    <location>
        <begin position="33"/>
        <end position="49"/>
    </location>
</feature>
<dbReference type="AlphaFoldDB" id="A0A9Q3DV89"/>
<protein>
    <submittedName>
        <fullName evidence="2">Uncharacterized protein</fullName>
    </submittedName>
</protein>
<dbReference type="EMBL" id="AVOT02019621">
    <property type="protein sequence ID" value="MBW0507313.1"/>
    <property type="molecule type" value="Genomic_DNA"/>
</dbReference>
<feature type="region of interest" description="Disordered" evidence="1">
    <location>
        <begin position="93"/>
        <end position="117"/>
    </location>
</feature>
<comment type="caution">
    <text evidence="2">The sequence shown here is derived from an EMBL/GenBank/DDBJ whole genome shotgun (WGS) entry which is preliminary data.</text>
</comment>
<organism evidence="2 3">
    <name type="scientific">Austropuccinia psidii MF-1</name>
    <dbReference type="NCBI Taxonomy" id="1389203"/>
    <lineage>
        <taxon>Eukaryota</taxon>
        <taxon>Fungi</taxon>
        <taxon>Dikarya</taxon>
        <taxon>Basidiomycota</taxon>
        <taxon>Pucciniomycotina</taxon>
        <taxon>Pucciniomycetes</taxon>
        <taxon>Pucciniales</taxon>
        <taxon>Sphaerophragmiaceae</taxon>
        <taxon>Austropuccinia</taxon>
    </lineage>
</organism>